<sequence length="295" mass="33049">MDSQPESSLSDADIKEPPAKVRKLSSQTHNDETDGETCPICLDTWGNSGDHRLVALKCGHLFGVCREMFVHLHTEPIRDVTYSEPREWLLSVGLDRIARIVERGIPSTSINFDLPLWSCSWDYLRCNEFYVGGIGGVIYQYDVRNPSSYIQRLRHDPCGIAVFSKYGLLSCQLNSSWLWVTNMRQLEPRSLPVDGPFISLCYDNESHRALLSCRAISDYEKSSLQLCKLKSIPCGEILFDIEQTFDGSARSSLMSRHSLYKSSFVKAPGASCGAESESSLYFHGLDGATTMSLPQ</sequence>
<evidence type="ECO:0000256" key="8">
    <source>
        <dbReference type="ARBA" id="ARBA00022763"/>
    </source>
</evidence>
<evidence type="ECO:0000259" key="14">
    <source>
        <dbReference type="Pfam" id="PF23419"/>
    </source>
</evidence>
<dbReference type="GO" id="GO:0061630">
    <property type="term" value="F:ubiquitin protein ligase activity"/>
    <property type="evidence" value="ECO:0007669"/>
    <property type="project" value="UniProtKB-EC"/>
</dbReference>
<dbReference type="GO" id="GO:0016604">
    <property type="term" value="C:nuclear body"/>
    <property type="evidence" value="ECO:0007669"/>
    <property type="project" value="UniProtKB-SubCell"/>
</dbReference>
<organism evidence="15 16">
    <name type="scientific">Euphydryas editha</name>
    <name type="common">Edith's checkerspot</name>
    <dbReference type="NCBI Taxonomy" id="104508"/>
    <lineage>
        <taxon>Eukaryota</taxon>
        <taxon>Metazoa</taxon>
        <taxon>Ecdysozoa</taxon>
        <taxon>Arthropoda</taxon>
        <taxon>Hexapoda</taxon>
        <taxon>Insecta</taxon>
        <taxon>Pterygota</taxon>
        <taxon>Neoptera</taxon>
        <taxon>Endopterygota</taxon>
        <taxon>Lepidoptera</taxon>
        <taxon>Glossata</taxon>
        <taxon>Ditrysia</taxon>
        <taxon>Papilionoidea</taxon>
        <taxon>Nymphalidae</taxon>
        <taxon>Nymphalinae</taxon>
        <taxon>Euphydryas</taxon>
    </lineage>
</organism>
<dbReference type="InterPro" id="IPR056527">
    <property type="entry name" value="WD40_RFWD3"/>
</dbReference>
<comment type="subcellular location">
    <subcellularLocation>
        <location evidence="2">Cytoplasm</location>
    </subcellularLocation>
    <subcellularLocation>
        <location evidence="12">Nucleus</location>
        <location evidence="12">Nuclear body</location>
    </subcellularLocation>
</comment>
<evidence type="ECO:0000256" key="2">
    <source>
        <dbReference type="ARBA" id="ARBA00004496"/>
    </source>
</evidence>
<proteinExistence type="predicted"/>
<gene>
    <name evidence="15" type="ORF">EEDITHA_LOCUS249</name>
</gene>
<dbReference type="GO" id="GO:0016567">
    <property type="term" value="P:protein ubiquitination"/>
    <property type="evidence" value="ECO:0007669"/>
    <property type="project" value="InterPro"/>
</dbReference>
<evidence type="ECO:0000256" key="6">
    <source>
        <dbReference type="ARBA" id="ARBA00022679"/>
    </source>
</evidence>
<keyword evidence="8" id="KW-0227">DNA damage</keyword>
<keyword evidence="10" id="KW-0234">DNA repair</keyword>
<comment type="caution">
    <text evidence="15">The sequence shown here is derived from an EMBL/GenBank/DDBJ whole genome shotgun (WGS) entry which is preliminary data.</text>
</comment>
<evidence type="ECO:0000313" key="15">
    <source>
        <dbReference type="EMBL" id="CAH2083595.1"/>
    </source>
</evidence>
<dbReference type="InterPro" id="IPR036322">
    <property type="entry name" value="WD40_repeat_dom_sf"/>
</dbReference>
<dbReference type="GO" id="GO:0005737">
    <property type="term" value="C:cytoplasm"/>
    <property type="evidence" value="ECO:0007669"/>
    <property type="project" value="UniProtKB-SubCell"/>
</dbReference>
<reference evidence="15" key="1">
    <citation type="submission" date="2022-03" db="EMBL/GenBank/DDBJ databases">
        <authorList>
            <person name="Tunstrom K."/>
        </authorList>
    </citation>
    <scope>NUCLEOTIDE SEQUENCE</scope>
</reference>
<keyword evidence="16" id="KW-1185">Reference proteome</keyword>
<protein>
    <recommendedName>
        <fullName evidence="4">RING-type E3 ubiquitin transferase</fullName>
        <ecNumber evidence="4">2.3.2.27</ecNumber>
    </recommendedName>
</protein>
<dbReference type="EC" id="2.3.2.27" evidence="4"/>
<dbReference type="SUPFAM" id="SSF57850">
    <property type="entry name" value="RING/U-box"/>
    <property type="match status" value="1"/>
</dbReference>
<dbReference type="InterPro" id="IPR015943">
    <property type="entry name" value="WD40/YVTN_repeat-like_dom_sf"/>
</dbReference>
<evidence type="ECO:0000256" key="13">
    <source>
        <dbReference type="SAM" id="MobiDB-lite"/>
    </source>
</evidence>
<dbReference type="GO" id="GO:0036297">
    <property type="term" value="P:interstrand cross-link repair"/>
    <property type="evidence" value="ECO:0007669"/>
    <property type="project" value="InterPro"/>
</dbReference>
<keyword evidence="5" id="KW-0963">Cytoplasm</keyword>
<evidence type="ECO:0000256" key="1">
    <source>
        <dbReference type="ARBA" id="ARBA00000900"/>
    </source>
</evidence>
<comment type="pathway">
    <text evidence="3">Protein modification; protein ubiquitination.</text>
</comment>
<comment type="catalytic activity">
    <reaction evidence="1">
        <text>S-ubiquitinyl-[E2 ubiquitin-conjugating enzyme]-L-cysteine + [acceptor protein]-L-lysine = [E2 ubiquitin-conjugating enzyme]-L-cysteine + N(6)-ubiquitinyl-[acceptor protein]-L-lysine.</text>
        <dbReference type="EC" id="2.3.2.27"/>
    </reaction>
</comment>
<dbReference type="Pfam" id="PF23419">
    <property type="entry name" value="WD40_RFWD3"/>
    <property type="match status" value="1"/>
</dbReference>
<dbReference type="PANTHER" id="PTHR16047:SF7">
    <property type="entry name" value="E3 UBIQUITIN-PROTEIN LIGASE RFWD3"/>
    <property type="match status" value="1"/>
</dbReference>
<evidence type="ECO:0000256" key="4">
    <source>
        <dbReference type="ARBA" id="ARBA00012483"/>
    </source>
</evidence>
<feature type="region of interest" description="Disordered" evidence="13">
    <location>
        <begin position="1"/>
        <end position="34"/>
    </location>
</feature>
<dbReference type="Proteomes" id="UP001153954">
    <property type="component" value="Unassembled WGS sequence"/>
</dbReference>
<feature type="domain" description="E3 ubiquitin-protein ligase RFWD3-like WD40" evidence="14">
    <location>
        <begin position="67"/>
        <end position="263"/>
    </location>
</feature>
<name>A0AAU9TDJ8_EUPED</name>
<dbReference type="SUPFAM" id="SSF50978">
    <property type="entry name" value="WD40 repeat-like"/>
    <property type="match status" value="1"/>
</dbReference>
<keyword evidence="7" id="KW-0677">Repeat</keyword>
<evidence type="ECO:0000256" key="11">
    <source>
        <dbReference type="ARBA" id="ARBA00023242"/>
    </source>
</evidence>
<evidence type="ECO:0000256" key="5">
    <source>
        <dbReference type="ARBA" id="ARBA00022490"/>
    </source>
</evidence>
<dbReference type="Gene3D" id="2.130.10.10">
    <property type="entry name" value="YVTN repeat-like/Quinoprotein amine dehydrogenase"/>
    <property type="match status" value="1"/>
</dbReference>
<evidence type="ECO:0000256" key="9">
    <source>
        <dbReference type="ARBA" id="ARBA00022786"/>
    </source>
</evidence>
<evidence type="ECO:0000256" key="3">
    <source>
        <dbReference type="ARBA" id="ARBA00004906"/>
    </source>
</evidence>
<evidence type="ECO:0000256" key="7">
    <source>
        <dbReference type="ARBA" id="ARBA00022737"/>
    </source>
</evidence>
<evidence type="ECO:0000313" key="16">
    <source>
        <dbReference type="Proteomes" id="UP001153954"/>
    </source>
</evidence>
<keyword evidence="6" id="KW-0808">Transferase</keyword>
<keyword evidence="9" id="KW-0833">Ubl conjugation pathway</keyword>
<dbReference type="InterPro" id="IPR037381">
    <property type="entry name" value="RFWD3"/>
</dbReference>
<evidence type="ECO:0000256" key="10">
    <source>
        <dbReference type="ARBA" id="ARBA00023204"/>
    </source>
</evidence>
<accession>A0AAU9TDJ8</accession>
<dbReference type="AlphaFoldDB" id="A0AAU9TDJ8"/>
<dbReference type="PANTHER" id="PTHR16047">
    <property type="entry name" value="RFWD3 PROTEIN"/>
    <property type="match status" value="1"/>
</dbReference>
<evidence type="ECO:0000256" key="12">
    <source>
        <dbReference type="ARBA" id="ARBA00034306"/>
    </source>
</evidence>
<keyword evidence="11" id="KW-0539">Nucleus</keyword>
<feature type="compositionally biased region" description="Polar residues" evidence="13">
    <location>
        <begin position="1"/>
        <end position="10"/>
    </location>
</feature>
<dbReference type="EMBL" id="CAKOGL010000001">
    <property type="protein sequence ID" value="CAH2083595.1"/>
    <property type="molecule type" value="Genomic_DNA"/>
</dbReference>